<dbReference type="HOGENOM" id="CLU_3081680_0_0_0"/>
<protein>
    <submittedName>
        <fullName evidence="2">Uncharacterized protein</fullName>
    </submittedName>
</protein>
<dbReference type="KEGG" id="min:Minf_0363"/>
<name>B3DYP9_METI4</name>
<proteinExistence type="predicted"/>
<feature type="region of interest" description="Disordered" evidence="1">
    <location>
        <begin position="26"/>
        <end position="52"/>
    </location>
</feature>
<dbReference type="EMBL" id="CP000975">
    <property type="protein sequence ID" value="ACD82421.1"/>
    <property type="molecule type" value="Genomic_DNA"/>
</dbReference>
<dbReference type="Proteomes" id="UP000009149">
    <property type="component" value="Chromosome"/>
</dbReference>
<evidence type="ECO:0000256" key="1">
    <source>
        <dbReference type="SAM" id="MobiDB-lite"/>
    </source>
</evidence>
<gene>
    <name evidence="2" type="ordered locus">Minf_0363</name>
</gene>
<reference evidence="2 3" key="1">
    <citation type="journal article" date="2008" name="Biol. Direct">
        <title>Complete genome sequence of the extremely acidophilic methanotroph isolate V4, Methylacidiphilum infernorum, a representative of the bacterial phylum Verrucomicrobia.</title>
        <authorList>
            <person name="Hou S."/>
            <person name="Makarova K.S."/>
            <person name="Saw J.H."/>
            <person name="Senin P."/>
            <person name="Ly B.V."/>
            <person name="Zhou Z."/>
            <person name="Ren Y."/>
            <person name="Wang J."/>
            <person name="Galperin M.Y."/>
            <person name="Omelchenko M.V."/>
            <person name="Wolf Y.I."/>
            <person name="Yutin N."/>
            <person name="Koonin E.V."/>
            <person name="Stott M.B."/>
            <person name="Mountain B.W."/>
            <person name="Crowe M.A."/>
            <person name="Smirnova A.V."/>
            <person name="Dunfield P.F."/>
            <person name="Feng L."/>
            <person name="Wang L."/>
            <person name="Alam M."/>
        </authorList>
    </citation>
    <scope>NUCLEOTIDE SEQUENCE [LARGE SCALE GENOMIC DNA]</scope>
    <source>
        <strain evidence="3">Isolate V4</strain>
    </source>
</reference>
<organism evidence="2 3">
    <name type="scientific">Methylacidiphilum infernorum (isolate V4)</name>
    <name type="common">Methylokorus infernorum (strain V4)</name>
    <dbReference type="NCBI Taxonomy" id="481448"/>
    <lineage>
        <taxon>Bacteria</taxon>
        <taxon>Pseudomonadati</taxon>
        <taxon>Verrucomicrobiota</taxon>
        <taxon>Methylacidiphilae</taxon>
        <taxon>Methylacidiphilales</taxon>
        <taxon>Methylacidiphilaceae</taxon>
        <taxon>Methylacidiphilum (ex Ratnadevi et al. 2023)</taxon>
    </lineage>
</organism>
<sequence length="52" mass="5370">MGAINILRVGLAGIACFPAQRQGSRLFDRSKGCGKDPGGRKEPPLSTEGGAQ</sequence>
<evidence type="ECO:0000313" key="2">
    <source>
        <dbReference type="EMBL" id="ACD82421.1"/>
    </source>
</evidence>
<dbReference type="AlphaFoldDB" id="B3DYP9"/>
<evidence type="ECO:0000313" key="3">
    <source>
        <dbReference type="Proteomes" id="UP000009149"/>
    </source>
</evidence>
<dbReference type="STRING" id="481448.Minf_0363"/>
<accession>B3DYP9</accession>
<feature type="compositionally biased region" description="Basic and acidic residues" evidence="1">
    <location>
        <begin position="26"/>
        <end position="43"/>
    </location>
</feature>